<dbReference type="OrthoDB" id="60204at2759"/>
<gene>
    <name evidence="3" type="ORF">M419DRAFT_70775</name>
</gene>
<dbReference type="KEGG" id="trr:M419DRAFT_70775"/>
<name>A0A024SM96_HYPJR</name>
<dbReference type="InterPro" id="IPR002539">
    <property type="entry name" value="MaoC-like_dom"/>
</dbReference>
<dbReference type="InterPro" id="IPR029069">
    <property type="entry name" value="HotDog_dom_sf"/>
</dbReference>
<sequence length="313" mass="34547">MSGPGVGFEYPPQPVAWLKRDVLLFANSIGVTADELHYLYELHPNFAVFPTYPTVLPFKGDSQEVIDFYASQKKTKIPGVPDFDSRRVVDGQRKIEFLKPLPVTSAGRKFELRQKVLGVYDKGRPGSVVDTQLELVDADSNEVYTRLLGSSFFVAQGNWGGPKGPATESFPPPKDKKPDWVLEHQISKEAAHLYRLNGDYNPLHATPEPGVKMGFPGAIMHGLYSWNATAHCILKALAGSDPTHIKEYQARFASPVMPGDKLVINVWRTGEKKGDFEEIRFVVAVENGKVCLSNGRALVKVLGDVVGDIKGKL</sequence>
<dbReference type="GO" id="GO:0044594">
    <property type="term" value="F:17-beta-hydroxysteroid dehydrogenase (NAD+) activity"/>
    <property type="evidence" value="ECO:0007669"/>
    <property type="project" value="TreeGrafter"/>
</dbReference>
<dbReference type="SUPFAM" id="SSF54637">
    <property type="entry name" value="Thioesterase/thiol ester dehydrase-isomerase"/>
    <property type="match status" value="2"/>
</dbReference>
<reference evidence="4" key="1">
    <citation type="journal article" date="2013" name="Ind. Biotechnol.">
        <title>Comparative genomics analysis of Trichoderma reesei strains.</title>
        <authorList>
            <person name="Koike H."/>
            <person name="Aerts A."/>
            <person name="LaButti K."/>
            <person name="Grigoriev I.V."/>
            <person name="Baker S.E."/>
        </authorList>
    </citation>
    <scope>NUCLEOTIDE SEQUENCE [LARGE SCALE GENOMIC DNA]</scope>
    <source>
        <strain evidence="4">ATCC 56765 / BCRC 32924 / NRRL 11460 / Rut C-30</strain>
    </source>
</reference>
<feature type="domain" description="MaoC-like" evidence="1">
    <location>
        <begin position="173"/>
        <end position="285"/>
    </location>
</feature>
<dbReference type="AlphaFoldDB" id="A0A024SM96"/>
<dbReference type="PANTHER" id="PTHR13078:SF57">
    <property type="entry name" value="DEHYDRATASE, PUTATIVE (AFU_ORTHOLOGUE AFUA_5G00640)-RELATED"/>
    <property type="match status" value="1"/>
</dbReference>
<dbReference type="InterPro" id="IPR054357">
    <property type="entry name" value="MFE-2_N"/>
</dbReference>
<dbReference type="Pfam" id="PF01575">
    <property type="entry name" value="MaoC_dehydratas"/>
    <property type="match status" value="1"/>
</dbReference>
<accession>A0A024SM96</accession>
<organism evidence="3 4">
    <name type="scientific">Hypocrea jecorina (strain ATCC 56765 / BCRC 32924 / NRRL 11460 / Rut C-30)</name>
    <name type="common">Trichoderma reesei</name>
    <dbReference type="NCBI Taxonomy" id="1344414"/>
    <lineage>
        <taxon>Eukaryota</taxon>
        <taxon>Fungi</taxon>
        <taxon>Dikarya</taxon>
        <taxon>Ascomycota</taxon>
        <taxon>Pezizomycotina</taxon>
        <taxon>Sordariomycetes</taxon>
        <taxon>Hypocreomycetidae</taxon>
        <taxon>Hypocreales</taxon>
        <taxon>Hypocreaceae</taxon>
        <taxon>Trichoderma</taxon>
    </lineage>
</organism>
<feature type="domain" description="Peroxisomal multifunctional enzyme type 2-like N-terminal" evidence="2">
    <location>
        <begin position="19"/>
        <end position="148"/>
    </location>
</feature>
<evidence type="ECO:0000313" key="3">
    <source>
        <dbReference type="EMBL" id="ETS05739.1"/>
    </source>
</evidence>
<evidence type="ECO:0000313" key="4">
    <source>
        <dbReference type="Proteomes" id="UP000024376"/>
    </source>
</evidence>
<dbReference type="Pfam" id="PF22622">
    <property type="entry name" value="MFE-2_hydrat-2_N"/>
    <property type="match status" value="1"/>
</dbReference>
<dbReference type="PANTHER" id="PTHR13078">
    <property type="entry name" value="PEROXISOMAL MULTIFUNCTIONAL ENZYME TYPE 2-RELATED"/>
    <property type="match status" value="1"/>
</dbReference>
<evidence type="ECO:0000259" key="2">
    <source>
        <dbReference type="Pfam" id="PF22622"/>
    </source>
</evidence>
<dbReference type="CDD" id="cd03448">
    <property type="entry name" value="HDE_HSD"/>
    <property type="match status" value="1"/>
</dbReference>
<dbReference type="Proteomes" id="UP000024376">
    <property type="component" value="Unassembled WGS sequence"/>
</dbReference>
<evidence type="ECO:0000259" key="1">
    <source>
        <dbReference type="Pfam" id="PF01575"/>
    </source>
</evidence>
<dbReference type="GO" id="GO:0006635">
    <property type="term" value="P:fatty acid beta-oxidation"/>
    <property type="evidence" value="ECO:0007669"/>
    <property type="project" value="TreeGrafter"/>
</dbReference>
<dbReference type="GO" id="GO:0005777">
    <property type="term" value="C:peroxisome"/>
    <property type="evidence" value="ECO:0007669"/>
    <property type="project" value="TreeGrafter"/>
</dbReference>
<dbReference type="HOGENOM" id="CLU_040078_3_0_1"/>
<dbReference type="Gene3D" id="3.10.129.10">
    <property type="entry name" value="Hotdog Thioesterase"/>
    <property type="match status" value="2"/>
</dbReference>
<proteinExistence type="predicted"/>
<dbReference type="GO" id="GO:0004300">
    <property type="term" value="F:enoyl-CoA hydratase activity"/>
    <property type="evidence" value="ECO:0007669"/>
    <property type="project" value="TreeGrafter"/>
</dbReference>
<dbReference type="EMBL" id="KI911140">
    <property type="protein sequence ID" value="ETS05739.1"/>
    <property type="molecule type" value="Genomic_DNA"/>
</dbReference>
<dbReference type="GO" id="GO:0003857">
    <property type="term" value="F:(3S)-3-hydroxyacyl-CoA dehydrogenase (NAD+) activity"/>
    <property type="evidence" value="ECO:0007669"/>
    <property type="project" value="TreeGrafter"/>
</dbReference>
<protein>
    <submittedName>
        <fullName evidence="3">Peroxisomal dehydratase</fullName>
    </submittedName>
</protein>